<keyword evidence="3" id="KW-1185">Reference proteome</keyword>
<feature type="domain" description="DUF559" evidence="1">
    <location>
        <begin position="306"/>
        <end position="370"/>
    </location>
</feature>
<dbReference type="InterPro" id="IPR047216">
    <property type="entry name" value="Endonuclease_DUF559_bact"/>
</dbReference>
<reference evidence="3" key="1">
    <citation type="journal article" date="2019" name="Int. J. Syst. Evol. Microbiol.">
        <title>The Global Catalogue of Microorganisms (GCM) 10K type strain sequencing project: providing services to taxonomists for standard genome sequencing and annotation.</title>
        <authorList>
            <consortium name="The Broad Institute Genomics Platform"/>
            <consortium name="The Broad Institute Genome Sequencing Center for Infectious Disease"/>
            <person name="Wu L."/>
            <person name="Ma J."/>
        </authorList>
    </citation>
    <scope>NUCLEOTIDE SEQUENCE [LARGE SCALE GENOMIC DNA]</scope>
    <source>
        <strain evidence="3">JCM 3106</strain>
    </source>
</reference>
<organism evidence="2 3">
    <name type="scientific">Streptosporangium longisporum</name>
    <dbReference type="NCBI Taxonomy" id="46187"/>
    <lineage>
        <taxon>Bacteria</taxon>
        <taxon>Bacillati</taxon>
        <taxon>Actinomycetota</taxon>
        <taxon>Actinomycetes</taxon>
        <taxon>Streptosporangiales</taxon>
        <taxon>Streptosporangiaceae</taxon>
        <taxon>Streptosporangium</taxon>
    </lineage>
</organism>
<dbReference type="Pfam" id="PF04480">
    <property type="entry name" value="DUF559"/>
    <property type="match status" value="1"/>
</dbReference>
<dbReference type="InterPro" id="IPR007569">
    <property type="entry name" value="DUF559"/>
</dbReference>
<dbReference type="SUPFAM" id="SSF52980">
    <property type="entry name" value="Restriction endonuclease-like"/>
    <property type="match status" value="1"/>
</dbReference>
<comment type="caution">
    <text evidence="2">The sequence shown here is derived from an EMBL/GenBank/DDBJ whole genome shotgun (WGS) entry which is preliminary data.</text>
</comment>
<evidence type="ECO:0000313" key="3">
    <source>
        <dbReference type="Proteomes" id="UP001499930"/>
    </source>
</evidence>
<gene>
    <name evidence="2" type="ORF">GCM10017559_68950</name>
</gene>
<dbReference type="Proteomes" id="UP001499930">
    <property type="component" value="Unassembled WGS sequence"/>
</dbReference>
<dbReference type="EMBL" id="BAAAWD010000019">
    <property type="protein sequence ID" value="GAA3031962.1"/>
    <property type="molecule type" value="Genomic_DNA"/>
</dbReference>
<dbReference type="Gene3D" id="3.40.960.10">
    <property type="entry name" value="VSR Endonuclease"/>
    <property type="match status" value="1"/>
</dbReference>
<protein>
    <recommendedName>
        <fullName evidence="1">DUF559 domain-containing protein</fullName>
    </recommendedName>
</protein>
<evidence type="ECO:0000259" key="1">
    <source>
        <dbReference type="Pfam" id="PF04480"/>
    </source>
</evidence>
<accession>A0ABP6L6W6</accession>
<proteinExistence type="predicted"/>
<name>A0ABP6L6W6_9ACTN</name>
<dbReference type="InterPro" id="IPR011335">
    <property type="entry name" value="Restrct_endonuc-II-like"/>
</dbReference>
<dbReference type="PANTHER" id="PTHR38590">
    <property type="entry name" value="BLL0828 PROTEIN"/>
    <property type="match status" value="1"/>
</dbReference>
<dbReference type="PANTHER" id="PTHR38590:SF1">
    <property type="entry name" value="BLL0828 PROTEIN"/>
    <property type="match status" value="1"/>
</dbReference>
<evidence type="ECO:0000313" key="2">
    <source>
        <dbReference type="EMBL" id="GAA3031962.1"/>
    </source>
</evidence>
<sequence length="382" mass="41486">MDFPPITSRSLYPSQSHVSEECPQGVGVPLPWGDLPVGRLLRLAGVDSTIDANVMELALNPLPETGPAVITYAATEGYSVSEMVDSILCDLETLAIGLFPAWLPGGEKLSGPGGGGVEAARILATRLASGSRHFGPFLADLATRAIRHRGPLVPGRPGPKGRSFPAEWRAAGLARVIASTFGRESAALVVYVPEKLTSHGETILVAGCEWLAHRSGMGVWLVGPELRRVETFHLEVPAAVRRLAGKLTAPPLTATVGVPPIAGRPHPGSTVEQALEAALAECDWAHGRIWNQTYKSKDPLFVMIRTDLIWLREKCVVELDGPEHATSAQRERDRIRDRHLERDGFTVLRFTNQQVMSDLSEVLRHINEFLRARRLGVSERAG</sequence>